<reference evidence="2" key="1">
    <citation type="submission" date="2022-10" db="EMBL/GenBank/DDBJ databases">
        <authorList>
            <person name="Yu W.X."/>
        </authorList>
    </citation>
    <scope>NUCLEOTIDE SEQUENCE</scope>
    <source>
        <strain evidence="2">D04</strain>
    </source>
</reference>
<keyword evidence="3" id="KW-1185">Reference proteome</keyword>
<evidence type="ECO:0008006" key="4">
    <source>
        <dbReference type="Google" id="ProtNLM"/>
    </source>
</evidence>
<organism evidence="2 3">
    <name type="scientific">Plebeiibacterium marinum</name>
    <dbReference type="NCBI Taxonomy" id="2992111"/>
    <lineage>
        <taxon>Bacteria</taxon>
        <taxon>Pseudomonadati</taxon>
        <taxon>Bacteroidota</taxon>
        <taxon>Bacteroidia</taxon>
        <taxon>Marinilabiliales</taxon>
        <taxon>Marinilabiliaceae</taxon>
        <taxon>Plebeiibacterium</taxon>
    </lineage>
</organism>
<proteinExistence type="predicted"/>
<accession>A0AAE3MHF4</accession>
<dbReference type="RefSeq" id="WP_301202390.1">
    <property type="nucleotide sequence ID" value="NZ_JAPDPI010000068.1"/>
</dbReference>
<comment type="caution">
    <text evidence="2">The sequence shown here is derived from an EMBL/GenBank/DDBJ whole genome shotgun (WGS) entry which is preliminary data.</text>
</comment>
<dbReference type="AlphaFoldDB" id="A0AAE3MHF4"/>
<protein>
    <recommendedName>
        <fullName evidence="4">LPP20 lipoprotein</fullName>
    </recommendedName>
</protein>
<feature type="signal peptide" evidence="1">
    <location>
        <begin position="1"/>
        <end position="19"/>
    </location>
</feature>
<name>A0AAE3MHF4_9BACT</name>
<dbReference type="Proteomes" id="UP001207408">
    <property type="component" value="Unassembled WGS sequence"/>
</dbReference>
<evidence type="ECO:0000256" key="1">
    <source>
        <dbReference type="SAM" id="SignalP"/>
    </source>
</evidence>
<sequence>MTRIIIVSLITLFSFQLYAQQEPQWTQSNWRQTQYPGTSFLTGFAEDVKSDNETIAEAMERIKNMALGNLAQSVISSVKSVSQNYAQSTMYGDSEEIKKTFETQTRSESDAEINNVKTETFHNTKTNFIYAFSYVNRFEVIGYYKANISMNIQQIQGFINTANQLISTAEKTKAKEELKKTIPLFSETEYAQGLLTAVDKNIDDSGLLMQKSVELRNQVINKLAELEQGVYIYFEALADVFSSSDKTLENKLKANLADNGCSFTNDKTVADWIVQINATSRKNTIYMDIYSSYVDAEIKLTKVYNQKVEYEDKMSKKGNSTKNYELAAVKAYENLASILSDNILEHIEK</sequence>
<evidence type="ECO:0000313" key="3">
    <source>
        <dbReference type="Proteomes" id="UP001207408"/>
    </source>
</evidence>
<dbReference type="EMBL" id="JAPDPI010000068">
    <property type="protein sequence ID" value="MCW3807898.1"/>
    <property type="molecule type" value="Genomic_DNA"/>
</dbReference>
<feature type="chain" id="PRO_5041945088" description="LPP20 lipoprotein" evidence="1">
    <location>
        <begin position="20"/>
        <end position="349"/>
    </location>
</feature>
<evidence type="ECO:0000313" key="2">
    <source>
        <dbReference type="EMBL" id="MCW3807898.1"/>
    </source>
</evidence>
<keyword evidence="1" id="KW-0732">Signal</keyword>
<gene>
    <name evidence="2" type="ORF">OM074_19895</name>
</gene>